<dbReference type="GO" id="GO:0009253">
    <property type="term" value="P:peptidoglycan catabolic process"/>
    <property type="evidence" value="ECO:0007669"/>
    <property type="project" value="InterPro"/>
</dbReference>
<dbReference type="OrthoDB" id="5344211at2"/>
<dbReference type="SUPFAM" id="SSF53187">
    <property type="entry name" value="Zn-dependent exopeptidases"/>
    <property type="match status" value="1"/>
</dbReference>
<keyword evidence="4" id="KW-1185">Reference proteome</keyword>
<dbReference type="RefSeq" id="WP_110940344.1">
    <property type="nucleotide sequence ID" value="NZ_FQZV01000012.1"/>
</dbReference>
<protein>
    <submittedName>
        <fullName evidence="3">N-acetylmuramoyl-L-alanine amidase</fullName>
    </submittedName>
</protein>
<dbReference type="CDD" id="cd02696">
    <property type="entry name" value="MurNAc-LAA"/>
    <property type="match status" value="1"/>
</dbReference>
<evidence type="ECO:0000313" key="4">
    <source>
        <dbReference type="Proteomes" id="UP000184536"/>
    </source>
</evidence>
<feature type="domain" description="MurNAc-LAA" evidence="2">
    <location>
        <begin position="65"/>
        <end position="177"/>
    </location>
</feature>
<dbReference type="GO" id="GO:0030288">
    <property type="term" value="C:outer membrane-bounded periplasmic space"/>
    <property type="evidence" value="ECO:0007669"/>
    <property type="project" value="TreeGrafter"/>
</dbReference>
<dbReference type="Proteomes" id="UP000184536">
    <property type="component" value="Unassembled WGS sequence"/>
</dbReference>
<dbReference type="Pfam" id="PF01520">
    <property type="entry name" value="Amidase_3"/>
    <property type="match status" value="1"/>
</dbReference>
<sequence>MAYPILIIDPGHGGKDSGGGSNNHWKEKDFVLDISLYQFTRFQELNLPVTMTRSADIYLDARTRTKIVRESGAPYCISNHINAGGGEGAETIYSLYSDGNLARGILEELRRAGQPVRRAFTRASDAVSGQDYYFMHRQTGKVKTVIIEYGFADHPEEIKRLQRNWMQYGEAVVKAFCCHLGHPYQSNQEQKLSQRKYEGIEYLYQKGIIIDYERWRQKIDEPMPRWEAALLLQKLHESLESNG</sequence>
<proteinExistence type="predicted"/>
<evidence type="ECO:0000259" key="2">
    <source>
        <dbReference type="SMART" id="SM00646"/>
    </source>
</evidence>
<dbReference type="STRING" id="1121919.SAMN02745975_01087"/>
<reference evidence="4" key="1">
    <citation type="submission" date="2016-11" db="EMBL/GenBank/DDBJ databases">
        <authorList>
            <person name="Varghese N."/>
            <person name="Submissions S."/>
        </authorList>
    </citation>
    <scope>NUCLEOTIDE SEQUENCE [LARGE SCALE GENOMIC DNA]</scope>
    <source>
        <strain evidence="4">DSM 17957</strain>
    </source>
</reference>
<organism evidence="3 4">
    <name type="scientific">Geosporobacter subterraneus DSM 17957</name>
    <dbReference type="NCBI Taxonomy" id="1121919"/>
    <lineage>
        <taxon>Bacteria</taxon>
        <taxon>Bacillati</taxon>
        <taxon>Bacillota</taxon>
        <taxon>Clostridia</taxon>
        <taxon>Peptostreptococcales</taxon>
        <taxon>Thermotaleaceae</taxon>
        <taxon>Geosporobacter</taxon>
    </lineage>
</organism>
<dbReference type="PANTHER" id="PTHR30404">
    <property type="entry name" value="N-ACETYLMURAMOYL-L-ALANINE AMIDASE"/>
    <property type="match status" value="1"/>
</dbReference>
<dbReference type="AlphaFoldDB" id="A0A1M6FTQ4"/>
<dbReference type="InterPro" id="IPR002508">
    <property type="entry name" value="MurNAc-LAA_cat"/>
</dbReference>
<keyword evidence="1" id="KW-0378">Hydrolase</keyword>
<accession>A0A1M6FTQ4</accession>
<dbReference type="EMBL" id="FQZV01000012">
    <property type="protein sequence ID" value="SHJ01081.1"/>
    <property type="molecule type" value="Genomic_DNA"/>
</dbReference>
<gene>
    <name evidence="3" type="ORF">SAMN02745975_01087</name>
</gene>
<evidence type="ECO:0000313" key="3">
    <source>
        <dbReference type="EMBL" id="SHJ01081.1"/>
    </source>
</evidence>
<dbReference type="SMART" id="SM00646">
    <property type="entry name" value="Ami_3"/>
    <property type="match status" value="1"/>
</dbReference>
<dbReference type="PANTHER" id="PTHR30404:SF0">
    <property type="entry name" value="N-ACETYLMURAMOYL-L-ALANINE AMIDASE AMIC"/>
    <property type="match status" value="1"/>
</dbReference>
<name>A0A1M6FTQ4_9FIRM</name>
<evidence type="ECO:0000256" key="1">
    <source>
        <dbReference type="ARBA" id="ARBA00022801"/>
    </source>
</evidence>
<dbReference type="InterPro" id="IPR050695">
    <property type="entry name" value="N-acetylmuramoyl_amidase_3"/>
</dbReference>
<dbReference type="GO" id="GO:0008745">
    <property type="term" value="F:N-acetylmuramoyl-L-alanine amidase activity"/>
    <property type="evidence" value="ECO:0007669"/>
    <property type="project" value="InterPro"/>
</dbReference>
<dbReference type="Gene3D" id="3.40.630.40">
    <property type="entry name" value="Zn-dependent exopeptidases"/>
    <property type="match status" value="1"/>
</dbReference>